<keyword evidence="5 10" id="KW-0472">Membrane</keyword>
<evidence type="ECO:0000256" key="10">
    <source>
        <dbReference type="SAM" id="Phobius"/>
    </source>
</evidence>
<evidence type="ECO:0000313" key="13">
    <source>
        <dbReference type="Proteomes" id="UP000683360"/>
    </source>
</evidence>
<dbReference type="EMBL" id="CAJPWZ010002032">
    <property type="protein sequence ID" value="CAG2229606.1"/>
    <property type="molecule type" value="Genomic_DNA"/>
</dbReference>
<dbReference type="CDD" id="cd00637">
    <property type="entry name" value="7tm_classA_rhodopsin-like"/>
    <property type="match status" value="1"/>
</dbReference>
<evidence type="ECO:0000256" key="7">
    <source>
        <dbReference type="ARBA" id="ARBA00023224"/>
    </source>
</evidence>
<protein>
    <recommendedName>
        <fullName evidence="11">G-protein coupled receptors family 1 profile domain-containing protein</fullName>
    </recommendedName>
</protein>
<dbReference type="Gene3D" id="1.20.1070.10">
    <property type="entry name" value="Rhodopsin 7-helix transmembrane proteins"/>
    <property type="match status" value="2"/>
</dbReference>
<comment type="caution">
    <text evidence="12">The sequence shown here is derived from an EMBL/GenBank/DDBJ whole genome shotgun (WGS) entry which is preliminary data.</text>
</comment>
<feature type="transmembrane region" description="Helical" evidence="10">
    <location>
        <begin position="385"/>
        <end position="406"/>
    </location>
</feature>
<keyword evidence="4 8" id="KW-0297">G-protein coupled receptor</keyword>
<dbReference type="InterPro" id="IPR017452">
    <property type="entry name" value="GPCR_Rhodpsn_7TM"/>
</dbReference>
<evidence type="ECO:0000256" key="9">
    <source>
        <dbReference type="SAM" id="MobiDB-lite"/>
    </source>
</evidence>
<dbReference type="GO" id="GO:0004930">
    <property type="term" value="F:G protein-coupled receptor activity"/>
    <property type="evidence" value="ECO:0007669"/>
    <property type="project" value="UniProtKB-KW"/>
</dbReference>
<dbReference type="Pfam" id="PF00001">
    <property type="entry name" value="7tm_1"/>
    <property type="match status" value="1"/>
</dbReference>
<feature type="compositionally biased region" description="Polar residues" evidence="9">
    <location>
        <begin position="237"/>
        <end position="253"/>
    </location>
</feature>
<feature type="region of interest" description="Disordered" evidence="9">
    <location>
        <begin position="338"/>
        <end position="360"/>
    </location>
</feature>
<dbReference type="PROSITE" id="PS50262">
    <property type="entry name" value="G_PROTEIN_RECEP_F1_2"/>
    <property type="match status" value="1"/>
</dbReference>
<dbReference type="SUPFAM" id="SSF81321">
    <property type="entry name" value="Family A G protein-coupled receptor-like"/>
    <property type="match status" value="1"/>
</dbReference>
<evidence type="ECO:0000313" key="12">
    <source>
        <dbReference type="EMBL" id="CAG2229606.1"/>
    </source>
</evidence>
<dbReference type="AlphaFoldDB" id="A0A8S3TL03"/>
<feature type="transmembrane region" description="Helical" evidence="10">
    <location>
        <begin position="62"/>
        <end position="82"/>
    </location>
</feature>
<keyword evidence="6 8" id="KW-0675">Receptor</keyword>
<keyword evidence="2 8" id="KW-0812">Transmembrane</keyword>
<evidence type="ECO:0000256" key="4">
    <source>
        <dbReference type="ARBA" id="ARBA00023040"/>
    </source>
</evidence>
<dbReference type="PANTHER" id="PTHR45695:SF9">
    <property type="entry name" value="LEUCOKININ RECEPTOR"/>
    <property type="match status" value="1"/>
</dbReference>
<name>A0A8S3TL03_MYTED</name>
<keyword evidence="13" id="KW-1185">Reference proteome</keyword>
<accession>A0A8S3TL03</accession>
<evidence type="ECO:0000259" key="11">
    <source>
        <dbReference type="PROSITE" id="PS50262"/>
    </source>
</evidence>
<dbReference type="PROSITE" id="PS00237">
    <property type="entry name" value="G_PROTEIN_RECEP_F1_1"/>
    <property type="match status" value="1"/>
</dbReference>
<keyword evidence="3 10" id="KW-1133">Transmembrane helix</keyword>
<feature type="transmembrane region" description="Helical" evidence="10">
    <location>
        <begin position="102"/>
        <end position="120"/>
    </location>
</feature>
<feature type="region of interest" description="Disordered" evidence="9">
    <location>
        <begin position="237"/>
        <end position="259"/>
    </location>
</feature>
<evidence type="ECO:0000256" key="3">
    <source>
        <dbReference type="ARBA" id="ARBA00022989"/>
    </source>
</evidence>
<feature type="transmembrane region" description="Helical" evidence="10">
    <location>
        <begin position="190"/>
        <end position="216"/>
    </location>
</feature>
<dbReference type="OrthoDB" id="6157309at2759"/>
<comment type="similarity">
    <text evidence="8">Belongs to the G-protein coupled receptor 1 family.</text>
</comment>
<comment type="subcellular location">
    <subcellularLocation>
        <location evidence="1">Membrane</location>
        <topology evidence="1">Multi-pass membrane protein</topology>
    </subcellularLocation>
</comment>
<evidence type="ECO:0000256" key="6">
    <source>
        <dbReference type="ARBA" id="ARBA00023170"/>
    </source>
</evidence>
<feature type="transmembrane region" description="Helical" evidence="10">
    <location>
        <begin position="141"/>
        <end position="161"/>
    </location>
</feature>
<sequence>MDNSTGLNVTANDLDIANDEMAVILQPVIAIVCIYMVVGVLGNPLVIYYYGFSVKPSPSYNFIVLVAVFNLIICCICIPLEIVDMLFSYKFPSAIGCKIFRFVNYFSSVGTGLVLIAIAVDRYRKVCQPFKTQITMKMAKIIIFIVCLASVCISWPGFVFYDVHAVNISSFPGLIGYDCTTIREKQYKLYILIFNGVCFLIFLVSIMTLTVLYILVGKKLCHLKRFRFSTTTQKLSKNIETPPTSSSEVNSHSGRFKHDIKPTQKPIQLLQIIKTKDANYNTSVYNEGKRQTNVSSLKSTQNSINNTPLLREKDNTIISTLSSTCAKVENSRNNLQPKKLNIMPDFTDSDSDTKNSKYESRNIRQRSLVHRKKKVRDQYIHLRKYTLLMFSVSLAFILSFLPYLALMTWRTLVPQHEGNIMTKDQLVAYNIFLRSWIISSVVNPLIYGFFNADFSSFVFGRIKRCLFCGNKQKYETNSNQGSSHTH</sequence>
<dbReference type="PANTHER" id="PTHR45695">
    <property type="entry name" value="LEUCOKININ RECEPTOR-RELATED"/>
    <property type="match status" value="1"/>
</dbReference>
<dbReference type="InterPro" id="IPR000276">
    <property type="entry name" value="GPCR_Rhodpsn"/>
</dbReference>
<dbReference type="Proteomes" id="UP000683360">
    <property type="component" value="Unassembled WGS sequence"/>
</dbReference>
<feature type="transmembrane region" description="Helical" evidence="10">
    <location>
        <begin position="28"/>
        <end position="50"/>
    </location>
</feature>
<feature type="transmembrane region" description="Helical" evidence="10">
    <location>
        <begin position="426"/>
        <end position="450"/>
    </location>
</feature>
<gene>
    <name evidence="12" type="ORF">MEDL_42501</name>
</gene>
<dbReference type="PRINTS" id="PR00237">
    <property type="entry name" value="GPCRRHODOPSN"/>
</dbReference>
<evidence type="ECO:0000256" key="1">
    <source>
        <dbReference type="ARBA" id="ARBA00004141"/>
    </source>
</evidence>
<proteinExistence type="inferred from homology"/>
<evidence type="ECO:0000256" key="8">
    <source>
        <dbReference type="RuleBase" id="RU000688"/>
    </source>
</evidence>
<evidence type="ECO:0000256" key="2">
    <source>
        <dbReference type="ARBA" id="ARBA00022692"/>
    </source>
</evidence>
<reference evidence="12" key="1">
    <citation type="submission" date="2021-03" db="EMBL/GenBank/DDBJ databases">
        <authorList>
            <person name="Bekaert M."/>
        </authorList>
    </citation>
    <scope>NUCLEOTIDE SEQUENCE</scope>
</reference>
<feature type="compositionally biased region" description="Basic and acidic residues" evidence="9">
    <location>
        <begin position="351"/>
        <end position="360"/>
    </location>
</feature>
<organism evidence="12 13">
    <name type="scientific">Mytilus edulis</name>
    <name type="common">Blue mussel</name>
    <dbReference type="NCBI Taxonomy" id="6550"/>
    <lineage>
        <taxon>Eukaryota</taxon>
        <taxon>Metazoa</taxon>
        <taxon>Spiralia</taxon>
        <taxon>Lophotrochozoa</taxon>
        <taxon>Mollusca</taxon>
        <taxon>Bivalvia</taxon>
        <taxon>Autobranchia</taxon>
        <taxon>Pteriomorphia</taxon>
        <taxon>Mytilida</taxon>
        <taxon>Mytiloidea</taxon>
        <taxon>Mytilidae</taxon>
        <taxon>Mytilinae</taxon>
        <taxon>Mytilus</taxon>
    </lineage>
</organism>
<feature type="domain" description="G-protein coupled receptors family 1 profile" evidence="11">
    <location>
        <begin position="42"/>
        <end position="447"/>
    </location>
</feature>
<dbReference type="GO" id="GO:0005886">
    <property type="term" value="C:plasma membrane"/>
    <property type="evidence" value="ECO:0007669"/>
    <property type="project" value="TreeGrafter"/>
</dbReference>
<evidence type="ECO:0000256" key="5">
    <source>
        <dbReference type="ARBA" id="ARBA00023136"/>
    </source>
</evidence>
<keyword evidence="7 8" id="KW-0807">Transducer</keyword>